<gene>
    <name evidence="11" type="ORF">ABT188_31885</name>
</gene>
<dbReference type="Gene3D" id="2.60.40.2310">
    <property type="match status" value="1"/>
</dbReference>
<evidence type="ECO:0000313" key="12">
    <source>
        <dbReference type="Proteomes" id="UP001496720"/>
    </source>
</evidence>
<dbReference type="InterPro" id="IPR010259">
    <property type="entry name" value="S8pro/Inhibitor_I9"/>
</dbReference>
<evidence type="ECO:0000256" key="5">
    <source>
        <dbReference type="PROSITE-ProRule" id="PRU01240"/>
    </source>
</evidence>
<dbReference type="InterPro" id="IPR015500">
    <property type="entry name" value="Peptidase_S8_subtilisin-rel"/>
</dbReference>
<feature type="chain" id="PRO_5047379072" evidence="7">
    <location>
        <begin position="38"/>
        <end position="993"/>
    </location>
</feature>
<keyword evidence="12" id="KW-1185">Reference proteome</keyword>
<evidence type="ECO:0000259" key="9">
    <source>
        <dbReference type="Pfam" id="PF05922"/>
    </source>
</evidence>
<dbReference type="PRINTS" id="PR00723">
    <property type="entry name" value="SUBTILISIN"/>
</dbReference>
<feature type="active site" description="Charge relay system" evidence="5">
    <location>
        <position position="286"/>
    </location>
</feature>
<feature type="region of interest" description="Disordered" evidence="6">
    <location>
        <begin position="802"/>
        <end position="821"/>
    </location>
</feature>
<dbReference type="InterPro" id="IPR036852">
    <property type="entry name" value="Peptidase_S8/S53_dom_sf"/>
</dbReference>
<keyword evidence="2 5" id="KW-0645">Protease</keyword>
<feature type="domain" description="Peptidase S8/S53" evidence="8">
    <location>
        <begin position="207"/>
        <end position="651"/>
    </location>
</feature>
<evidence type="ECO:0000256" key="3">
    <source>
        <dbReference type="ARBA" id="ARBA00022801"/>
    </source>
</evidence>
<protein>
    <submittedName>
        <fullName evidence="11">S8 family serine peptidase</fullName>
    </submittedName>
</protein>
<evidence type="ECO:0000256" key="4">
    <source>
        <dbReference type="ARBA" id="ARBA00022825"/>
    </source>
</evidence>
<dbReference type="Pfam" id="PF05922">
    <property type="entry name" value="Inhibitor_I9"/>
    <property type="match status" value="1"/>
</dbReference>
<dbReference type="RefSeq" id="WP_352150313.1">
    <property type="nucleotide sequence ID" value="NZ_JBEOZY010000056.1"/>
</dbReference>
<proteinExistence type="inferred from homology"/>
<sequence>MATSASLRRRRRIVTASTVTVFTTLCAGLGSAGSATAQTGAPLPELRLGQYSHDRALLTGGGAPRSEAQSETVDGQYVVRLREAPVASYTGGVKGLKATKPAVGSRIQAHSDAAKEYRQHLGQAQRDVLADFGVRAQQTYTTAFNGFSAKLTEAQAGKLTGDSRVAAVTPVRLVKADAAPLAASNAPRAEEAVAQKSARSAPQPVHGSDVVIGVIDSGIWPESASFAATMPPPAGWHGTCQANGDFPASACNGKIVGARYFADGWLSAYGSLPDGETLSPRDMIGHGTHTASTAAGLPVKHAMVLGQDYGAISGVAPDARISVYKALWSGSGTDADILAAIDAAVADGVQVINYSIGSSMGDYQPNSPIGDAFLNAYLAGIFVAASAGNDGMSGMISNAEPWVTTVGASVERSHEATVRLGDGTRIVGTSMDRLPSRGRTPIVFADQAGSLDEGAQFCLSGSLDPAKVKGRIVACDFMDADDAVAAVKAAGGVGVVLFQSTGNVRLNVIHGFPTVYLWSAEQAGKLFNYLWAHRNDGTASLSAGGDGSSLVGVPSVAGLSSYGPDQVHTGLQKPDLVADGIDVVAAVSPAAGGRLFDAYSGTSMAAPHVAGMAAVLRAGHPQWSPGATASALRTTAADTRGTTSPLRQGSGLPRPASADDPGLVIEPSATELTAFAAATTPDGKEINLPSIALREYDGTKQVKLTRRLTNVGTRTERYTARVDGLAGMKVTLTPRTFSVKLGATATVTITLERGTATWDRYTTGSLTFISAKHRVRMTVAGRPWGFTPRPYDDTGIEFGRTGGQGQGTLEPGFTGPLTGRTTGYTPVTWTDKKLTTSVSGGVFSPAGVGTQGTRIVVPPGTAGLIVQTASDDPGTNLDLYLYKDGKLIDRSWASWHSNERSVRFFPEPGIYTAYVHARTAASPSVPYRLGVTVIPKNANRHNATLTTPSSVQRGGFSQVTLNPVGPQPDVEQWAYTEFRSGRTSIPGLLISSR</sequence>
<dbReference type="PANTHER" id="PTHR10795">
    <property type="entry name" value="PROPROTEIN CONVERTASE SUBTILISIN/KEXIN"/>
    <property type="match status" value="1"/>
</dbReference>
<dbReference type="EMBL" id="JBEOZY010000056">
    <property type="protein sequence ID" value="MER6169105.1"/>
    <property type="molecule type" value="Genomic_DNA"/>
</dbReference>
<dbReference type="Pfam" id="PF00082">
    <property type="entry name" value="Peptidase_S8"/>
    <property type="match status" value="1"/>
</dbReference>
<dbReference type="InterPro" id="IPR037045">
    <property type="entry name" value="S8pro/Inhibitor_I9_sf"/>
</dbReference>
<dbReference type="InterPro" id="IPR041469">
    <property type="entry name" value="Subtilisin-like_FN3"/>
</dbReference>
<keyword evidence="4 5" id="KW-0720">Serine protease</keyword>
<dbReference type="InterPro" id="IPR023828">
    <property type="entry name" value="Peptidase_S8_Ser-AS"/>
</dbReference>
<evidence type="ECO:0000259" key="10">
    <source>
        <dbReference type="Pfam" id="PF17766"/>
    </source>
</evidence>
<dbReference type="Pfam" id="PF17766">
    <property type="entry name" value="fn3_6"/>
    <property type="match status" value="1"/>
</dbReference>
<keyword evidence="3 5" id="KW-0378">Hydrolase</keyword>
<dbReference type="CDD" id="cd02120">
    <property type="entry name" value="PA_subtilisin_like"/>
    <property type="match status" value="1"/>
</dbReference>
<dbReference type="Gene3D" id="3.50.30.30">
    <property type="match status" value="1"/>
</dbReference>
<evidence type="ECO:0000259" key="8">
    <source>
        <dbReference type="Pfam" id="PF00082"/>
    </source>
</evidence>
<dbReference type="Gene3D" id="3.30.70.80">
    <property type="entry name" value="Peptidase S8 propeptide/proteinase inhibitor I9"/>
    <property type="match status" value="1"/>
</dbReference>
<dbReference type="PROSITE" id="PS51892">
    <property type="entry name" value="SUBTILASE"/>
    <property type="match status" value="1"/>
</dbReference>
<reference evidence="11 12" key="1">
    <citation type="submission" date="2024-06" db="EMBL/GenBank/DDBJ databases">
        <title>The Natural Products Discovery Center: Release of the First 8490 Sequenced Strains for Exploring Actinobacteria Biosynthetic Diversity.</title>
        <authorList>
            <person name="Kalkreuter E."/>
            <person name="Kautsar S.A."/>
            <person name="Yang D."/>
            <person name="Bader C.D."/>
            <person name="Teijaro C.N."/>
            <person name="Fluegel L."/>
            <person name="Davis C.M."/>
            <person name="Simpson J.R."/>
            <person name="Lauterbach L."/>
            <person name="Steele A.D."/>
            <person name="Gui C."/>
            <person name="Meng S."/>
            <person name="Li G."/>
            <person name="Viehrig K."/>
            <person name="Ye F."/>
            <person name="Su P."/>
            <person name="Kiefer A.F."/>
            <person name="Nichols A."/>
            <person name="Cepeda A.J."/>
            <person name="Yan W."/>
            <person name="Fan B."/>
            <person name="Jiang Y."/>
            <person name="Adhikari A."/>
            <person name="Zheng C.-J."/>
            <person name="Schuster L."/>
            <person name="Cowan T.M."/>
            <person name="Smanski M.J."/>
            <person name="Chevrette M.G."/>
            <person name="De Carvalho L.P.S."/>
            <person name="Shen B."/>
        </authorList>
    </citation>
    <scope>NUCLEOTIDE SEQUENCE [LARGE SCALE GENOMIC DNA]</scope>
    <source>
        <strain evidence="11 12">NPDC001615</strain>
    </source>
</reference>
<keyword evidence="7" id="KW-0732">Signal</keyword>
<evidence type="ECO:0000256" key="2">
    <source>
        <dbReference type="ARBA" id="ARBA00022670"/>
    </source>
</evidence>
<comment type="similarity">
    <text evidence="1 5">Belongs to the peptidase S8 family.</text>
</comment>
<feature type="domain" description="Inhibitor I9" evidence="9">
    <location>
        <begin position="77"/>
        <end position="175"/>
    </location>
</feature>
<feature type="compositionally biased region" description="Polar residues" evidence="6">
    <location>
        <begin position="634"/>
        <end position="647"/>
    </location>
</feature>
<organism evidence="11 12">
    <name type="scientific">Streptomyces violaceorubidus</name>
    <dbReference type="NCBI Taxonomy" id="284042"/>
    <lineage>
        <taxon>Bacteria</taxon>
        <taxon>Bacillati</taxon>
        <taxon>Actinomycetota</taxon>
        <taxon>Actinomycetes</taxon>
        <taxon>Kitasatosporales</taxon>
        <taxon>Streptomycetaceae</taxon>
        <taxon>Streptomyces</taxon>
    </lineage>
</organism>
<dbReference type="Gene3D" id="3.40.50.200">
    <property type="entry name" value="Peptidase S8/S53 domain"/>
    <property type="match status" value="1"/>
</dbReference>
<evidence type="ECO:0000256" key="6">
    <source>
        <dbReference type="SAM" id="MobiDB-lite"/>
    </source>
</evidence>
<feature type="domain" description="Subtilisin-like protease fibronectin type-III" evidence="10">
    <location>
        <begin position="686"/>
        <end position="780"/>
    </location>
</feature>
<name>A0ABV1T544_9ACTN</name>
<dbReference type="InterPro" id="IPR000209">
    <property type="entry name" value="Peptidase_S8/S53_dom"/>
</dbReference>
<evidence type="ECO:0000313" key="11">
    <source>
        <dbReference type="EMBL" id="MER6169105.1"/>
    </source>
</evidence>
<accession>A0ABV1T544</accession>
<feature type="active site" description="Charge relay system" evidence="5">
    <location>
        <position position="216"/>
    </location>
</feature>
<feature type="region of interest" description="Disordered" evidence="6">
    <location>
        <begin position="634"/>
        <end position="662"/>
    </location>
</feature>
<evidence type="ECO:0000256" key="7">
    <source>
        <dbReference type="SAM" id="SignalP"/>
    </source>
</evidence>
<dbReference type="PROSITE" id="PS00138">
    <property type="entry name" value="SUBTILASE_SER"/>
    <property type="match status" value="1"/>
</dbReference>
<comment type="caution">
    <text evidence="11">The sequence shown here is derived from an EMBL/GenBank/DDBJ whole genome shotgun (WGS) entry which is preliminary data.</text>
</comment>
<dbReference type="SUPFAM" id="SSF52743">
    <property type="entry name" value="Subtilisin-like"/>
    <property type="match status" value="1"/>
</dbReference>
<dbReference type="InterPro" id="IPR045051">
    <property type="entry name" value="SBT"/>
</dbReference>
<feature type="signal peptide" evidence="7">
    <location>
        <begin position="1"/>
        <end position="37"/>
    </location>
</feature>
<dbReference type="Proteomes" id="UP001496720">
    <property type="component" value="Unassembled WGS sequence"/>
</dbReference>
<evidence type="ECO:0000256" key="1">
    <source>
        <dbReference type="ARBA" id="ARBA00011073"/>
    </source>
</evidence>
<feature type="active site" description="Charge relay system" evidence="5">
    <location>
        <position position="603"/>
    </location>
</feature>